<feature type="non-terminal residue" evidence="1">
    <location>
        <position position="63"/>
    </location>
</feature>
<name>A0ABN9QRG2_9DINO</name>
<accession>A0ABN9QRG2</accession>
<gene>
    <name evidence="1" type="ORF">PCOR1329_LOCUS13487</name>
</gene>
<proteinExistence type="predicted"/>
<dbReference type="EMBL" id="CAUYUJ010003987">
    <property type="protein sequence ID" value="CAK0807693.1"/>
    <property type="molecule type" value="Genomic_DNA"/>
</dbReference>
<protein>
    <submittedName>
        <fullName evidence="1">Uncharacterized protein</fullName>
    </submittedName>
</protein>
<keyword evidence="2" id="KW-1185">Reference proteome</keyword>
<evidence type="ECO:0000313" key="1">
    <source>
        <dbReference type="EMBL" id="CAK0807693.1"/>
    </source>
</evidence>
<comment type="caution">
    <text evidence="1">The sequence shown here is derived from an EMBL/GenBank/DDBJ whole genome shotgun (WGS) entry which is preliminary data.</text>
</comment>
<organism evidence="1 2">
    <name type="scientific">Prorocentrum cordatum</name>
    <dbReference type="NCBI Taxonomy" id="2364126"/>
    <lineage>
        <taxon>Eukaryota</taxon>
        <taxon>Sar</taxon>
        <taxon>Alveolata</taxon>
        <taxon>Dinophyceae</taxon>
        <taxon>Prorocentrales</taxon>
        <taxon>Prorocentraceae</taxon>
        <taxon>Prorocentrum</taxon>
    </lineage>
</organism>
<evidence type="ECO:0000313" key="2">
    <source>
        <dbReference type="Proteomes" id="UP001189429"/>
    </source>
</evidence>
<dbReference type="Proteomes" id="UP001189429">
    <property type="component" value="Unassembled WGS sequence"/>
</dbReference>
<sequence length="63" mass="6923">DVDAQITPEEISVGAQQIYRALAGKYQDVNGKKQKVMGDMTKVRYVPGLGRAAHKLLANIEHT</sequence>
<feature type="non-terminal residue" evidence="1">
    <location>
        <position position="1"/>
    </location>
</feature>
<reference evidence="1" key="1">
    <citation type="submission" date="2023-10" db="EMBL/GenBank/DDBJ databases">
        <authorList>
            <person name="Chen Y."/>
            <person name="Shah S."/>
            <person name="Dougan E. K."/>
            <person name="Thang M."/>
            <person name="Chan C."/>
        </authorList>
    </citation>
    <scope>NUCLEOTIDE SEQUENCE [LARGE SCALE GENOMIC DNA]</scope>
</reference>